<feature type="region of interest" description="Disordered" evidence="1">
    <location>
        <begin position="1"/>
        <end position="25"/>
    </location>
</feature>
<name>A0ABY3WE58_9MICC</name>
<evidence type="ECO:0000256" key="1">
    <source>
        <dbReference type="SAM" id="MobiDB-lite"/>
    </source>
</evidence>
<accession>A0ABY3WE58</accession>
<feature type="region of interest" description="Disordered" evidence="1">
    <location>
        <begin position="49"/>
        <end position="69"/>
    </location>
</feature>
<keyword evidence="3" id="KW-1185">Reference proteome</keyword>
<dbReference type="RefSeq" id="WP_241915216.1">
    <property type="nucleotide sequence ID" value="NZ_CP093326.1"/>
</dbReference>
<protein>
    <submittedName>
        <fullName evidence="2">Uncharacterized protein</fullName>
    </submittedName>
</protein>
<evidence type="ECO:0000313" key="2">
    <source>
        <dbReference type="EMBL" id="UNK47478.1"/>
    </source>
</evidence>
<evidence type="ECO:0000313" key="3">
    <source>
        <dbReference type="Proteomes" id="UP000829069"/>
    </source>
</evidence>
<proteinExistence type="predicted"/>
<organism evidence="2 3">
    <name type="scientific">Arthrobacter sulfonylureivorans</name>
    <dbReference type="NCBI Taxonomy" id="2486855"/>
    <lineage>
        <taxon>Bacteria</taxon>
        <taxon>Bacillati</taxon>
        <taxon>Actinomycetota</taxon>
        <taxon>Actinomycetes</taxon>
        <taxon>Micrococcales</taxon>
        <taxon>Micrococcaceae</taxon>
        <taxon>Arthrobacter</taxon>
    </lineage>
</organism>
<dbReference type="EMBL" id="CP093326">
    <property type="protein sequence ID" value="UNK47478.1"/>
    <property type="molecule type" value="Genomic_DNA"/>
</dbReference>
<reference evidence="2 3" key="1">
    <citation type="submission" date="2022-03" db="EMBL/GenBank/DDBJ databases">
        <title>Isotopic signatures of nitrous oxide derived from detoxification processes.</title>
        <authorList>
            <person name="Behrendt U."/>
            <person name="Buchen C."/>
            <person name="Well R."/>
            <person name="Ulrich A."/>
            <person name="Rohe L."/>
            <person name="Kolb S."/>
            <person name="Schloter M."/>
            <person name="Horn M.A."/>
            <person name="Augustin J."/>
        </authorList>
    </citation>
    <scope>NUCLEOTIDE SEQUENCE [LARGE SCALE GENOMIC DNA]</scope>
    <source>
        <strain evidence="2 3">S4-C24</strain>
    </source>
</reference>
<dbReference type="Proteomes" id="UP000829069">
    <property type="component" value="Chromosome"/>
</dbReference>
<sequence>MPSAGPFTMRSGRLFRRPGGHAPEPGTAVVHPIPAKPGTAVGHPIPAKPGTAVVHPIPAKPGSAVVRGS</sequence>
<gene>
    <name evidence="2" type="ORF">MNQ99_09210</name>
</gene>